<reference evidence="1" key="1">
    <citation type="journal article" date="2014" name="Int. J. Syst. Evol. Microbiol.">
        <title>Complete genome sequence of Corynebacterium casei LMG S-19264T (=DSM 44701T), isolated from a smear-ripened cheese.</title>
        <authorList>
            <consortium name="US DOE Joint Genome Institute (JGI-PGF)"/>
            <person name="Walter F."/>
            <person name="Albersmeier A."/>
            <person name="Kalinowski J."/>
            <person name="Ruckert C."/>
        </authorList>
    </citation>
    <scope>NUCLEOTIDE SEQUENCE</scope>
    <source>
        <strain evidence="1">CGMCC 1.15454</strain>
    </source>
</reference>
<proteinExistence type="predicted"/>
<dbReference type="EMBL" id="BMJD01000012">
    <property type="protein sequence ID" value="GGB41875.1"/>
    <property type="molecule type" value="Genomic_DNA"/>
</dbReference>
<organism evidence="1 2">
    <name type="scientific">Lentibacillus populi</name>
    <dbReference type="NCBI Taxonomy" id="1827502"/>
    <lineage>
        <taxon>Bacteria</taxon>
        <taxon>Bacillati</taxon>
        <taxon>Bacillota</taxon>
        <taxon>Bacilli</taxon>
        <taxon>Bacillales</taxon>
        <taxon>Bacillaceae</taxon>
        <taxon>Lentibacillus</taxon>
    </lineage>
</organism>
<protein>
    <submittedName>
        <fullName evidence="1">Uncharacterized protein</fullName>
    </submittedName>
</protein>
<dbReference type="RefSeq" id="WP_188725046.1">
    <property type="nucleotide sequence ID" value="NZ_BMJD01000012.1"/>
</dbReference>
<reference evidence="1" key="2">
    <citation type="submission" date="2020-09" db="EMBL/GenBank/DDBJ databases">
        <authorList>
            <person name="Sun Q."/>
            <person name="Zhou Y."/>
        </authorList>
    </citation>
    <scope>NUCLEOTIDE SEQUENCE</scope>
    <source>
        <strain evidence="1">CGMCC 1.15454</strain>
    </source>
</reference>
<keyword evidence="2" id="KW-1185">Reference proteome</keyword>
<dbReference type="Proteomes" id="UP000621492">
    <property type="component" value="Unassembled WGS sequence"/>
</dbReference>
<dbReference type="AlphaFoldDB" id="A0A9W5TXH1"/>
<accession>A0A9W5TXH1</accession>
<sequence>MKSIQEIFDNLASSEMLPVIFAGSGITKRYTSNSYDWKRLLIECISQYNADPENKYRSIKLMSNMN</sequence>
<comment type="caution">
    <text evidence="1">The sequence shown here is derived from an EMBL/GenBank/DDBJ whole genome shotgun (WGS) entry which is preliminary data.</text>
</comment>
<gene>
    <name evidence="1" type="ORF">GCM10011409_19270</name>
</gene>
<name>A0A9W5TXH1_9BACI</name>
<evidence type="ECO:0000313" key="1">
    <source>
        <dbReference type="EMBL" id="GGB41875.1"/>
    </source>
</evidence>
<evidence type="ECO:0000313" key="2">
    <source>
        <dbReference type="Proteomes" id="UP000621492"/>
    </source>
</evidence>